<reference evidence="1 2" key="1">
    <citation type="journal article" date="2008" name="BMC Genomics">
        <title>Genome sequence and rapid evolution of the rice pathogen Xanthomonas oryzae pv. oryzae PXO99A.</title>
        <authorList>
            <person name="Salzberg S.L."/>
            <person name="Sommer D.D."/>
            <person name="Schatz M.C."/>
            <person name="Phillippy A.M."/>
            <person name="Rabinowicz P.D."/>
            <person name="Tsuge S."/>
            <person name="Furutani A."/>
            <person name="Ochiai H."/>
            <person name="Delcher A.L."/>
            <person name="Kelley D."/>
            <person name="Madupu R."/>
            <person name="Puiu D."/>
            <person name="Radune D."/>
            <person name="Shumway M."/>
            <person name="Trapnell C."/>
            <person name="Aparna G."/>
            <person name="Jha G."/>
            <person name="Pandey A."/>
            <person name="Patil P.B."/>
            <person name="Ishihara H."/>
            <person name="Meyer D.F."/>
            <person name="Szurek B."/>
            <person name="Verdier V."/>
            <person name="Koebnik R."/>
            <person name="Dow J.M."/>
            <person name="Ryan R.P."/>
            <person name="Hirata H."/>
            <person name="Tsuyumu S."/>
            <person name="Won Lee S."/>
            <person name="Seo Y.S."/>
            <person name="Sriariyanum M."/>
            <person name="Ronald P.C."/>
            <person name="Sonti R.V."/>
            <person name="Van Sluys M.A."/>
            <person name="Leach J.E."/>
            <person name="White F.F."/>
            <person name="Bogdanove A.J."/>
        </authorList>
    </citation>
    <scope>NUCLEOTIDE SEQUENCE [LARGE SCALE GENOMIC DNA]</scope>
    <source>
        <strain evidence="1 2">PXO99A</strain>
    </source>
</reference>
<dbReference type="EMBL" id="CP000967">
    <property type="protein sequence ID" value="ACD57633.1"/>
    <property type="molecule type" value="Genomic_DNA"/>
</dbReference>
<sequence>MERRYRPRVPRVRLLSMRRQSPARAGAGTRRSSAIACGCRCSRIS</sequence>
<dbReference type="AlphaFoldDB" id="A0A0K0GHD0"/>
<organism evidence="1 2">
    <name type="scientific">Xanthomonas oryzae pv. oryzae (strain PXO99A)</name>
    <dbReference type="NCBI Taxonomy" id="360094"/>
    <lineage>
        <taxon>Bacteria</taxon>
        <taxon>Pseudomonadati</taxon>
        <taxon>Pseudomonadota</taxon>
        <taxon>Gammaproteobacteria</taxon>
        <taxon>Lysobacterales</taxon>
        <taxon>Lysobacteraceae</taxon>
        <taxon>Xanthomonas</taxon>
    </lineage>
</organism>
<gene>
    <name evidence="1" type="ordered locus">PXO_05490</name>
</gene>
<dbReference type="Proteomes" id="UP000001740">
    <property type="component" value="Chromosome"/>
</dbReference>
<evidence type="ECO:0000313" key="1">
    <source>
        <dbReference type="EMBL" id="ACD57633.1"/>
    </source>
</evidence>
<dbReference type="HOGENOM" id="CLU_3207012_0_0_6"/>
<protein>
    <submittedName>
        <fullName evidence="1">Uncharacterized protein</fullName>
    </submittedName>
</protein>
<accession>A0A0K0GHD0</accession>
<evidence type="ECO:0000313" key="2">
    <source>
        <dbReference type="Proteomes" id="UP000001740"/>
    </source>
</evidence>
<dbReference type="KEGG" id="xop:PXO_05490"/>
<name>A0A0K0GHD0_XANOP</name>
<proteinExistence type="predicted"/>